<dbReference type="AlphaFoldDB" id="A0AAV7NWE0"/>
<proteinExistence type="predicted"/>
<accession>A0AAV7NWE0</accession>
<keyword evidence="3" id="KW-1185">Reference proteome</keyword>
<gene>
    <name evidence="2" type="ORF">NDU88_008551</name>
</gene>
<organism evidence="2 3">
    <name type="scientific">Pleurodeles waltl</name>
    <name type="common">Iberian ribbed newt</name>
    <dbReference type="NCBI Taxonomy" id="8319"/>
    <lineage>
        <taxon>Eukaryota</taxon>
        <taxon>Metazoa</taxon>
        <taxon>Chordata</taxon>
        <taxon>Craniata</taxon>
        <taxon>Vertebrata</taxon>
        <taxon>Euteleostomi</taxon>
        <taxon>Amphibia</taxon>
        <taxon>Batrachia</taxon>
        <taxon>Caudata</taxon>
        <taxon>Salamandroidea</taxon>
        <taxon>Salamandridae</taxon>
        <taxon>Pleurodelinae</taxon>
        <taxon>Pleurodeles</taxon>
    </lineage>
</organism>
<evidence type="ECO:0000313" key="3">
    <source>
        <dbReference type="Proteomes" id="UP001066276"/>
    </source>
</evidence>
<dbReference type="Proteomes" id="UP001066276">
    <property type="component" value="Chromosome 8"/>
</dbReference>
<name>A0AAV7NWE0_PLEWA</name>
<reference evidence="2" key="1">
    <citation type="journal article" date="2022" name="bioRxiv">
        <title>Sequencing and chromosome-scale assembly of the giantPleurodeles waltlgenome.</title>
        <authorList>
            <person name="Brown T."/>
            <person name="Elewa A."/>
            <person name="Iarovenko S."/>
            <person name="Subramanian E."/>
            <person name="Araus A.J."/>
            <person name="Petzold A."/>
            <person name="Susuki M."/>
            <person name="Suzuki K.-i.T."/>
            <person name="Hayashi T."/>
            <person name="Toyoda A."/>
            <person name="Oliveira C."/>
            <person name="Osipova E."/>
            <person name="Leigh N.D."/>
            <person name="Simon A."/>
            <person name="Yun M.H."/>
        </authorList>
    </citation>
    <scope>NUCLEOTIDE SEQUENCE</scope>
    <source>
        <strain evidence="2">20211129_DDA</strain>
        <tissue evidence="2">Liver</tissue>
    </source>
</reference>
<comment type="caution">
    <text evidence="2">The sequence shown here is derived from an EMBL/GenBank/DDBJ whole genome shotgun (WGS) entry which is preliminary data.</text>
</comment>
<sequence>MPCGSHQTKLDRFALPREMTASDQGPDTLGQAPSPALAGESPMLEDIMVTIQEVCFSLETRIDLAIVEVSLLCQDLHSIGVRVKAMEVSTAFLKADATTFKAEINALHTTTKALEARSEDHGGH</sequence>
<protein>
    <submittedName>
        <fullName evidence="2">Uncharacterized protein</fullName>
    </submittedName>
</protein>
<dbReference type="EMBL" id="JANPWB010000012">
    <property type="protein sequence ID" value="KAJ1120381.1"/>
    <property type="molecule type" value="Genomic_DNA"/>
</dbReference>
<evidence type="ECO:0000313" key="2">
    <source>
        <dbReference type="EMBL" id="KAJ1120381.1"/>
    </source>
</evidence>
<feature type="region of interest" description="Disordered" evidence="1">
    <location>
        <begin position="14"/>
        <end position="39"/>
    </location>
</feature>
<evidence type="ECO:0000256" key="1">
    <source>
        <dbReference type="SAM" id="MobiDB-lite"/>
    </source>
</evidence>